<name>A0A2W2E176_9ACTN</name>
<reference evidence="1 2" key="1">
    <citation type="submission" date="2018-01" db="EMBL/GenBank/DDBJ databases">
        <title>Draft genome sequence of Jishengella sp. NA12.</title>
        <authorList>
            <person name="Sahin N."/>
            <person name="Ay H."/>
            <person name="Saygin H."/>
        </authorList>
    </citation>
    <scope>NUCLEOTIDE SEQUENCE [LARGE SCALE GENOMIC DNA]</scope>
    <source>
        <strain evidence="1 2">NA12</strain>
    </source>
</reference>
<proteinExistence type="predicted"/>
<dbReference type="AlphaFoldDB" id="A0A2W2E176"/>
<dbReference type="EMBL" id="POTY01000105">
    <property type="protein sequence ID" value="PZG16433.1"/>
    <property type="molecule type" value="Genomic_DNA"/>
</dbReference>
<protein>
    <recommendedName>
        <fullName evidence="3">DUF4276 domain-containing protein</fullName>
    </recommendedName>
</protein>
<accession>A0A2W2E176</accession>
<evidence type="ECO:0008006" key="3">
    <source>
        <dbReference type="Google" id="ProtNLM"/>
    </source>
</evidence>
<evidence type="ECO:0000313" key="1">
    <source>
        <dbReference type="EMBL" id="PZG16433.1"/>
    </source>
</evidence>
<organism evidence="1 2">
    <name type="scientific">Micromonospora craterilacus</name>
    <dbReference type="NCBI Taxonomy" id="1655439"/>
    <lineage>
        <taxon>Bacteria</taxon>
        <taxon>Bacillati</taxon>
        <taxon>Actinomycetota</taxon>
        <taxon>Actinomycetes</taxon>
        <taxon>Micromonosporales</taxon>
        <taxon>Micromonosporaceae</taxon>
        <taxon>Micromonospora</taxon>
    </lineage>
</organism>
<gene>
    <name evidence="1" type="ORF">C1I95_17670</name>
</gene>
<evidence type="ECO:0000313" key="2">
    <source>
        <dbReference type="Proteomes" id="UP000248924"/>
    </source>
</evidence>
<dbReference type="OrthoDB" id="7596770at2"/>
<keyword evidence="2" id="KW-1185">Reference proteome</keyword>
<sequence length="148" mass="16823">MVVHRDADNAGQHARRQEIESAMQSLGSVADLLPVIPVRMTEAWLLLDEAAIRHVAGNPRGRTRLNLPRLHEVESRADPKSILRSCLLTASEESGRRRDSVAKRFNEHRRQLLERLDPNGPVLRLESWGNLVADIDDVVKRWRSAEAR</sequence>
<comment type="caution">
    <text evidence="1">The sequence shown here is derived from an EMBL/GenBank/DDBJ whole genome shotgun (WGS) entry which is preliminary data.</text>
</comment>
<dbReference type="Proteomes" id="UP000248924">
    <property type="component" value="Unassembled WGS sequence"/>
</dbReference>